<dbReference type="Proteomes" id="UP000290013">
    <property type="component" value="Chromosome"/>
</dbReference>
<reference evidence="1 2" key="1">
    <citation type="submission" date="2019-02" db="EMBL/GenBank/DDBJ databases">
        <authorList>
            <consortium name="Pathogen Informatics"/>
        </authorList>
    </citation>
    <scope>NUCLEOTIDE SEQUENCE [LARGE SCALE GENOMIC DNA]</scope>
    <source>
        <strain evidence="1 2">3012STDY6944375</strain>
    </source>
</reference>
<evidence type="ECO:0000313" key="2">
    <source>
        <dbReference type="Proteomes" id="UP000290013"/>
    </source>
</evidence>
<evidence type="ECO:0000313" key="1">
    <source>
        <dbReference type="EMBL" id="VFB02298.1"/>
    </source>
</evidence>
<protein>
    <submittedName>
        <fullName evidence="1">Uncharacterized protein</fullName>
    </submittedName>
</protein>
<proteinExistence type="predicted"/>
<dbReference type="KEGG" id="ctai:NCTC12078_00273"/>
<sequence length="140" mass="16995">MHKRFFQKRKSDGLSKIDYWKKWELFELFDELHKAENLLIDILDKKNDNEFIKFKNEFIEELYEIEGDNVADFTRIWEWFAPKKEWEILIGDKGQKIGHNVFRITDKWKRNQEFLLGTKVSLYDKFGVIIDKSDGRNNMA</sequence>
<accession>A0A4U8WI03</accession>
<organism evidence="1 2">
    <name type="scientific">Chryseobacterium taihuense</name>
    <dbReference type="NCBI Taxonomy" id="1141221"/>
    <lineage>
        <taxon>Bacteria</taxon>
        <taxon>Pseudomonadati</taxon>
        <taxon>Bacteroidota</taxon>
        <taxon>Flavobacteriia</taxon>
        <taxon>Flavobacteriales</taxon>
        <taxon>Weeksellaceae</taxon>
        <taxon>Chryseobacterium group</taxon>
        <taxon>Chryseobacterium</taxon>
    </lineage>
</organism>
<dbReference type="EMBL" id="LR215974">
    <property type="protein sequence ID" value="VFB02298.1"/>
    <property type="molecule type" value="Genomic_DNA"/>
</dbReference>
<dbReference type="RefSeq" id="WP_232520419.1">
    <property type="nucleotide sequence ID" value="NZ_LR215974.1"/>
</dbReference>
<name>A0A4U8WI03_9FLAO</name>
<dbReference type="AlphaFoldDB" id="A0A4U8WI03"/>
<gene>
    <name evidence="1" type="ORF">NCTC12078_00273</name>
</gene>